<dbReference type="AlphaFoldDB" id="A0A9Q8QR21"/>
<gene>
    <name evidence="1" type="ORF">JDV02_009916</name>
</gene>
<protein>
    <submittedName>
        <fullName evidence="1">Uncharacterized protein</fullName>
    </submittedName>
</protein>
<evidence type="ECO:0000313" key="2">
    <source>
        <dbReference type="Proteomes" id="UP000829364"/>
    </source>
</evidence>
<evidence type="ECO:0000313" key="1">
    <source>
        <dbReference type="EMBL" id="UNI24143.1"/>
    </source>
</evidence>
<reference evidence="1" key="1">
    <citation type="submission" date="2021-11" db="EMBL/GenBank/DDBJ databases">
        <title>Purpureocillium_takamizusanense_genome.</title>
        <authorList>
            <person name="Nguyen N.-H."/>
        </authorList>
    </citation>
    <scope>NUCLEOTIDE SEQUENCE</scope>
    <source>
        <strain evidence="1">PT3</strain>
    </source>
</reference>
<accession>A0A9Q8QR21</accession>
<dbReference type="KEGG" id="ptkz:JDV02_009916"/>
<dbReference type="Proteomes" id="UP000829364">
    <property type="component" value="Chromosome 11"/>
</dbReference>
<dbReference type="GeneID" id="72071861"/>
<sequence length="134" mass="15201">MDVANQVRVVFTERDRLPPLAMVDQSVPDRLFWLALERGIIVRGCPWSAESVREDMRRHCEAWCRRVVDYDEHLDSSRLPEDRRAIGHYRQIEAVYAARAAAAARVATEASAAVDAADARYRARGDAWDSDGTE</sequence>
<dbReference type="RefSeq" id="XP_047847624.1">
    <property type="nucleotide sequence ID" value="XM_047991612.1"/>
</dbReference>
<name>A0A9Q8QR21_9HYPO</name>
<organism evidence="1 2">
    <name type="scientific">Purpureocillium takamizusanense</name>
    <dbReference type="NCBI Taxonomy" id="2060973"/>
    <lineage>
        <taxon>Eukaryota</taxon>
        <taxon>Fungi</taxon>
        <taxon>Dikarya</taxon>
        <taxon>Ascomycota</taxon>
        <taxon>Pezizomycotina</taxon>
        <taxon>Sordariomycetes</taxon>
        <taxon>Hypocreomycetidae</taxon>
        <taxon>Hypocreales</taxon>
        <taxon>Ophiocordycipitaceae</taxon>
        <taxon>Purpureocillium</taxon>
    </lineage>
</organism>
<dbReference type="EMBL" id="CP086364">
    <property type="protein sequence ID" value="UNI24143.1"/>
    <property type="molecule type" value="Genomic_DNA"/>
</dbReference>
<keyword evidence="2" id="KW-1185">Reference proteome</keyword>
<proteinExistence type="predicted"/>